<accession>A0A1A8E125</accession>
<sequence>QELQGRFTGTSRHASPPDRTAVFRKLPCTGVGAPNGRWSR</sequence>
<dbReference type="AlphaFoldDB" id="A0A1A8E125"/>
<dbReference type="EMBL" id="HAEA01010279">
    <property type="protein sequence ID" value="SBQ38759.1"/>
    <property type="molecule type" value="Transcribed_RNA"/>
</dbReference>
<protein>
    <submittedName>
        <fullName evidence="1">Uncharacterized protein</fullName>
    </submittedName>
</protein>
<evidence type="ECO:0000313" key="1">
    <source>
        <dbReference type="EMBL" id="SBQ38759.1"/>
    </source>
</evidence>
<organism evidence="1">
    <name type="scientific">Nothobranchius kadleci</name>
    <name type="common">African annual killifish</name>
    <dbReference type="NCBI Taxonomy" id="1051664"/>
    <lineage>
        <taxon>Eukaryota</taxon>
        <taxon>Metazoa</taxon>
        <taxon>Chordata</taxon>
        <taxon>Craniata</taxon>
        <taxon>Vertebrata</taxon>
        <taxon>Euteleostomi</taxon>
        <taxon>Actinopterygii</taxon>
        <taxon>Neopterygii</taxon>
        <taxon>Teleostei</taxon>
        <taxon>Neoteleostei</taxon>
        <taxon>Acanthomorphata</taxon>
        <taxon>Ovalentaria</taxon>
        <taxon>Atherinomorphae</taxon>
        <taxon>Cyprinodontiformes</taxon>
        <taxon>Nothobranchiidae</taxon>
        <taxon>Nothobranchius</taxon>
    </lineage>
</organism>
<proteinExistence type="predicted"/>
<feature type="non-terminal residue" evidence="1">
    <location>
        <position position="40"/>
    </location>
</feature>
<reference evidence="1" key="2">
    <citation type="submission" date="2016-06" db="EMBL/GenBank/DDBJ databases">
        <title>The genome of a short-lived fish provides insights into sex chromosome evolution and the genetic control of aging.</title>
        <authorList>
            <person name="Reichwald K."/>
            <person name="Felder M."/>
            <person name="Petzold A."/>
            <person name="Koch P."/>
            <person name="Groth M."/>
            <person name="Platzer M."/>
        </authorList>
    </citation>
    <scope>NUCLEOTIDE SEQUENCE</scope>
    <source>
        <tissue evidence="1">Brain</tissue>
    </source>
</reference>
<gene>
    <name evidence="1" type="primary">Nfu_g_1_022275</name>
</gene>
<reference evidence="1" key="1">
    <citation type="submission" date="2016-05" db="EMBL/GenBank/DDBJ databases">
        <authorList>
            <person name="Lavstsen T."/>
            <person name="Jespersen J.S."/>
        </authorList>
    </citation>
    <scope>NUCLEOTIDE SEQUENCE</scope>
    <source>
        <tissue evidence="1">Brain</tissue>
    </source>
</reference>
<feature type="non-terminal residue" evidence="1">
    <location>
        <position position="1"/>
    </location>
</feature>
<name>A0A1A8E125_NOTKA</name>